<evidence type="ECO:0000313" key="2">
    <source>
        <dbReference type="Proteomes" id="UP000478052"/>
    </source>
</evidence>
<dbReference type="EMBL" id="VUJU01008263">
    <property type="protein sequence ID" value="KAF0733288.1"/>
    <property type="molecule type" value="Genomic_DNA"/>
</dbReference>
<accession>A0A6G0X094</accession>
<comment type="caution">
    <text evidence="1">The sequence shown here is derived from an EMBL/GenBank/DDBJ whole genome shotgun (WGS) entry which is preliminary data.</text>
</comment>
<proteinExistence type="predicted"/>
<sequence>MVNALPRKLDDDYAFNVHIKKHQIHKSFAYSSFDKKSTVKAWLSFLIDTPLYKERGITIDDAPSLDYATHDVRANAALNDDQDNEEPIIETIDNNAHKVNSILLSKQHTMLWNEKKYLSLKPDMNQPVVALGYDEHAEELSFPSIYLGEAKRFHRNVYDATNDDDENDMLMEVSNTVYAMASSEIRRTDRRGVKSEHILYMAMKVMRLILSDGMRQVFKVTGDTNRLTRENLENKELMESMIE</sequence>
<dbReference type="GO" id="GO:0016874">
    <property type="term" value="F:ligase activity"/>
    <property type="evidence" value="ECO:0007669"/>
    <property type="project" value="UniProtKB-KW"/>
</dbReference>
<dbReference type="Proteomes" id="UP000478052">
    <property type="component" value="Unassembled WGS sequence"/>
</dbReference>
<keyword evidence="2" id="KW-1185">Reference proteome</keyword>
<protein>
    <submittedName>
        <fullName evidence="1">Serine--tRNA ligase</fullName>
    </submittedName>
</protein>
<evidence type="ECO:0000313" key="1">
    <source>
        <dbReference type="EMBL" id="KAF0733288.1"/>
    </source>
</evidence>
<dbReference type="OrthoDB" id="6625912at2759"/>
<gene>
    <name evidence="1" type="ORF">FWK35_00023561</name>
</gene>
<dbReference type="AlphaFoldDB" id="A0A6G0X094"/>
<organism evidence="1 2">
    <name type="scientific">Aphis craccivora</name>
    <name type="common">Cowpea aphid</name>
    <dbReference type="NCBI Taxonomy" id="307492"/>
    <lineage>
        <taxon>Eukaryota</taxon>
        <taxon>Metazoa</taxon>
        <taxon>Ecdysozoa</taxon>
        <taxon>Arthropoda</taxon>
        <taxon>Hexapoda</taxon>
        <taxon>Insecta</taxon>
        <taxon>Pterygota</taxon>
        <taxon>Neoptera</taxon>
        <taxon>Paraneoptera</taxon>
        <taxon>Hemiptera</taxon>
        <taxon>Sternorrhyncha</taxon>
        <taxon>Aphidomorpha</taxon>
        <taxon>Aphidoidea</taxon>
        <taxon>Aphididae</taxon>
        <taxon>Aphidini</taxon>
        <taxon>Aphis</taxon>
        <taxon>Aphis</taxon>
    </lineage>
</organism>
<name>A0A6G0X094_APHCR</name>
<keyword evidence="1" id="KW-0436">Ligase</keyword>
<reference evidence="1 2" key="1">
    <citation type="submission" date="2019-08" db="EMBL/GenBank/DDBJ databases">
        <title>Whole genome of Aphis craccivora.</title>
        <authorList>
            <person name="Voronova N.V."/>
            <person name="Shulinski R.S."/>
            <person name="Bandarenka Y.V."/>
            <person name="Zhorov D.G."/>
            <person name="Warner D."/>
        </authorList>
    </citation>
    <scope>NUCLEOTIDE SEQUENCE [LARGE SCALE GENOMIC DNA]</scope>
    <source>
        <strain evidence="1">180601</strain>
        <tissue evidence="1">Whole Body</tissue>
    </source>
</reference>